<sequence length="64" mass="7037">MRAALDEVCSHIPAESISARRFVASRILECAGRGVTDFDDLRTAGRRAVLDRFASVDAARSMLR</sequence>
<organism evidence="1 2">
    <name type="scientific">Bradyrhizobium valentinum</name>
    <dbReference type="NCBI Taxonomy" id="1518501"/>
    <lineage>
        <taxon>Bacteria</taxon>
        <taxon>Pseudomonadati</taxon>
        <taxon>Pseudomonadota</taxon>
        <taxon>Alphaproteobacteria</taxon>
        <taxon>Hyphomicrobiales</taxon>
        <taxon>Nitrobacteraceae</taxon>
        <taxon>Bradyrhizobium</taxon>
    </lineage>
</organism>
<dbReference type="Proteomes" id="UP000051913">
    <property type="component" value="Unassembled WGS sequence"/>
</dbReference>
<protein>
    <submittedName>
        <fullName evidence="1">Uncharacterized protein</fullName>
    </submittedName>
</protein>
<comment type="caution">
    <text evidence="1">The sequence shown here is derived from an EMBL/GenBank/DDBJ whole genome shotgun (WGS) entry which is preliminary data.</text>
</comment>
<evidence type="ECO:0000313" key="2">
    <source>
        <dbReference type="Proteomes" id="UP000051913"/>
    </source>
</evidence>
<proteinExistence type="predicted"/>
<accession>A0A0R3LPK9</accession>
<keyword evidence="2" id="KW-1185">Reference proteome</keyword>
<dbReference type="EMBL" id="LLXX01000101">
    <property type="protein sequence ID" value="KRR07008.1"/>
    <property type="molecule type" value="Genomic_DNA"/>
</dbReference>
<dbReference type="AlphaFoldDB" id="A0A0R3LPK9"/>
<gene>
    <name evidence="1" type="ORF">CP49_02160</name>
</gene>
<name>A0A0R3LPK9_9BRAD</name>
<evidence type="ECO:0000313" key="1">
    <source>
        <dbReference type="EMBL" id="KRR07008.1"/>
    </source>
</evidence>
<reference evidence="1 2" key="1">
    <citation type="submission" date="2014-03" db="EMBL/GenBank/DDBJ databases">
        <title>Bradyrhizobium valentinum sp. nov., isolated from effective nodules of Lupinus mariae-josephae, a lupine endemic of basic-lime soils in Eastern Spain.</title>
        <authorList>
            <person name="Duran D."/>
            <person name="Rey L."/>
            <person name="Navarro A."/>
            <person name="Busquets A."/>
            <person name="Imperial J."/>
            <person name="Ruiz-Argueso T."/>
        </authorList>
    </citation>
    <scope>NUCLEOTIDE SEQUENCE [LARGE SCALE GENOMIC DNA]</scope>
    <source>
        <strain evidence="1 2">LmjM3</strain>
    </source>
</reference>